<gene>
    <name evidence="1" type="ordered locus">Cycma_0084</name>
</gene>
<protein>
    <submittedName>
        <fullName evidence="1">Uncharacterized protein</fullName>
    </submittedName>
</protein>
<dbReference type="AlphaFoldDB" id="G0J0F3"/>
<dbReference type="eggNOG" id="ENOG5033CYZ">
    <property type="taxonomic scope" value="Bacteria"/>
</dbReference>
<name>G0J0F3_CYCMS</name>
<reference evidence="2" key="1">
    <citation type="submission" date="2011-07" db="EMBL/GenBank/DDBJ databases">
        <title>The complete genome of Cyclobacterium marinum DSM 745.</title>
        <authorList>
            <person name="Lucas S."/>
            <person name="Han J."/>
            <person name="Lapidus A."/>
            <person name="Bruce D."/>
            <person name="Goodwin L."/>
            <person name="Pitluck S."/>
            <person name="Peters L."/>
            <person name="Kyrpides N."/>
            <person name="Mavromatis K."/>
            <person name="Ivanova N."/>
            <person name="Ovchinnikova G."/>
            <person name="Chertkov O."/>
            <person name="Detter J.C."/>
            <person name="Tapia R."/>
            <person name="Han C."/>
            <person name="Land M."/>
            <person name="Hauser L."/>
            <person name="Markowitz V."/>
            <person name="Cheng J.-F."/>
            <person name="Hugenholtz P."/>
            <person name="Woyke T."/>
            <person name="Wu D."/>
            <person name="Tindall B."/>
            <person name="Schuetze A."/>
            <person name="Brambilla E."/>
            <person name="Klenk H.-P."/>
            <person name="Eisen J.A."/>
        </authorList>
    </citation>
    <scope>NUCLEOTIDE SEQUENCE [LARGE SCALE GENOMIC DNA]</scope>
    <source>
        <strain evidence="2">ATCC 25205 / DSM 745 / LMG 13164 / NCIMB 1802</strain>
    </source>
</reference>
<dbReference type="STRING" id="880070.Cycma_0084"/>
<dbReference type="RefSeq" id="WP_014018168.1">
    <property type="nucleotide sequence ID" value="NC_015914.1"/>
</dbReference>
<dbReference type="OrthoDB" id="1132132at2"/>
<dbReference type="EMBL" id="CP002955">
    <property type="protein sequence ID" value="AEL23869.1"/>
    <property type="molecule type" value="Genomic_DNA"/>
</dbReference>
<dbReference type="Proteomes" id="UP000001635">
    <property type="component" value="Chromosome"/>
</dbReference>
<keyword evidence="2" id="KW-1185">Reference proteome</keyword>
<evidence type="ECO:0000313" key="2">
    <source>
        <dbReference type="Proteomes" id="UP000001635"/>
    </source>
</evidence>
<organism evidence="1 2">
    <name type="scientific">Cyclobacterium marinum (strain ATCC 25205 / DSM 745 / LMG 13164 / NCIMB 1802)</name>
    <name type="common">Flectobacillus marinus</name>
    <dbReference type="NCBI Taxonomy" id="880070"/>
    <lineage>
        <taxon>Bacteria</taxon>
        <taxon>Pseudomonadati</taxon>
        <taxon>Bacteroidota</taxon>
        <taxon>Cytophagia</taxon>
        <taxon>Cytophagales</taxon>
        <taxon>Cyclobacteriaceae</taxon>
        <taxon>Cyclobacterium</taxon>
    </lineage>
</organism>
<sequence>MMVEKYVLTSSAFRGNVVFGFCDGFLVYFNNESEMNTLQTKWLLTNLPFTRENLEAIKPIIKGKIEVIPHDLSFASFWDAYNKKVNKKRCEPLWNKLSEADKITCLMSIKSYDGYLRRMGGRAKLDPENYLKRESYHNPWNQLTS</sequence>
<dbReference type="KEGG" id="cmr:Cycma_0084"/>
<dbReference type="HOGENOM" id="CLU_143403_0_0_10"/>
<proteinExistence type="predicted"/>
<evidence type="ECO:0000313" key="1">
    <source>
        <dbReference type="EMBL" id="AEL23869.1"/>
    </source>
</evidence>
<accession>G0J0F3</accession>